<accession>A0A0A9JPT0</accession>
<organism evidence="1">
    <name type="scientific">Arundo donax</name>
    <name type="common">Giant reed</name>
    <name type="synonym">Donax arundinaceus</name>
    <dbReference type="NCBI Taxonomy" id="35708"/>
    <lineage>
        <taxon>Eukaryota</taxon>
        <taxon>Viridiplantae</taxon>
        <taxon>Streptophyta</taxon>
        <taxon>Embryophyta</taxon>
        <taxon>Tracheophyta</taxon>
        <taxon>Spermatophyta</taxon>
        <taxon>Magnoliopsida</taxon>
        <taxon>Liliopsida</taxon>
        <taxon>Poales</taxon>
        <taxon>Poaceae</taxon>
        <taxon>PACMAD clade</taxon>
        <taxon>Arundinoideae</taxon>
        <taxon>Arundineae</taxon>
        <taxon>Arundo</taxon>
    </lineage>
</organism>
<sequence>MFACSYLLEKLRIFSLA</sequence>
<dbReference type="AlphaFoldDB" id="A0A0A9JPT0"/>
<dbReference type="EMBL" id="GBRH01180635">
    <property type="protein sequence ID" value="JAE17261.1"/>
    <property type="molecule type" value="Transcribed_RNA"/>
</dbReference>
<name>A0A0A9JPT0_ARUDO</name>
<evidence type="ECO:0000313" key="1">
    <source>
        <dbReference type="EMBL" id="JAE17261.1"/>
    </source>
</evidence>
<reference evidence="1" key="2">
    <citation type="journal article" date="2015" name="Data Brief">
        <title>Shoot transcriptome of the giant reed, Arundo donax.</title>
        <authorList>
            <person name="Barrero R.A."/>
            <person name="Guerrero F.D."/>
            <person name="Moolhuijzen P."/>
            <person name="Goolsby J.A."/>
            <person name="Tidwell J."/>
            <person name="Bellgard S.E."/>
            <person name="Bellgard M.I."/>
        </authorList>
    </citation>
    <scope>NUCLEOTIDE SEQUENCE</scope>
    <source>
        <tissue evidence="1">Shoot tissue taken approximately 20 cm above the soil surface</tissue>
    </source>
</reference>
<proteinExistence type="predicted"/>
<protein>
    <submittedName>
        <fullName evidence="1">Uncharacterized protein</fullName>
    </submittedName>
</protein>
<reference evidence="1" key="1">
    <citation type="submission" date="2014-09" db="EMBL/GenBank/DDBJ databases">
        <authorList>
            <person name="Magalhaes I.L.F."/>
            <person name="Oliveira U."/>
            <person name="Santos F.R."/>
            <person name="Vidigal T.H.D.A."/>
            <person name="Brescovit A.D."/>
            <person name="Santos A.J."/>
        </authorList>
    </citation>
    <scope>NUCLEOTIDE SEQUENCE</scope>
    <source>
        <tissue evidence="1">Shoot tissue taken approximately 20 cm above the soil surface</tissue>
    </source>
</reference>